<dbReference type="PANTHER" id="PTHR37950">
    <property type="entry name" value="4-HYDROXYPHENYLACETATE CATABOLISM PROTEIN"/>
    <property type="match status" value="1"/>
</dbReference>
<dbReference type="CDD" id="cd00580">
    <property type="entry name" value="CHMI"/>
    <property type="match status" value="1"/>
</dbReference>
<dbReference type="PANTHER" id="PTHR37950:SF1">
    <property type="entry name" value="4-HYDROXYPHENYLACETATE CATABOLISM PROTEIN"/>
    <property type="match status" value="1"/>
</dbReference>
<dbReference type="PATRIC" id="fig|1457173.3.peg.2294"/>
<dbReference type="GO" id="GO:0008704">
    <property type="term" value="F:5-carboxymethyl-2-hydroxymuconate delta-isomerase activity"/>
    <property type="evidence" value="ECO:0007669"/>
    <property type="project" value="InterPro"/>
</dbReference>
<evidence type="ECO:0000313" key="2">
    <source>
        <dbReference type="Proteomes" id="UP000020766"/>
    </source>
</evidence>
<dbReference type="EMBL" id="JBOK01000012">
    <property type="protein sequence ID" value="EXU79862.1"/>
    <property type="molecule type" value="Genomic_DNA"/>
</dbReference>
<gene>
    <name evidence="1" type="ORF">AX13_03125</name>
</gene>
<keyword evidence="2" id="KW-1185">Reference proteome</keyword>
<reference evidence="1 2" key="1">
    <citation type="submission" date="2014-01" db="EMBL/GenBank/DDBJ databases">
        <title>Interspecies Systems Biology Uncovers Metabolites Affecting C. elegans Gene Expression and Life History Traits.</title>
        <authorList>
            <person name="Watson E."/>
            <person name="Macneil L.T."/>
            <person name="Ritter A.D."/>
            <person name="Yilmaz L.S."/>
            <person name="Rosebrock A.P."/>
            <person name="Caudy A.A."/>
            <person name="Walhout A.J."/>
        </authorList>
    </citation>
    <scope>NUCLEOTIDE SEQUENCE [LARGE SCALE GENOMIC DNA]</scope>
    <source>
        <strain evidence="1 2">DA1877</strain>
    </source>
</reference>
<keyword evidence="1" id="KW-0413">Isomerase</keyword>
<dbReference type="InterPro" id="IPR004220">
    <property type="entry name" value="5-COMe_2-OHmuconate_Isoase"/>
</dbReference>
<dbReference type="InterPro" id="IPR014347">
    <property type="entry name" value="Tautomerase/MIF_sf"/>
</dbReference>
<sequence length="119" mass="12996">MPHMYVEYTNNLQGLNEAALMEALNATVCGHPTVSDEADVKTRIAQVSHYRIGLNSAGRAFAHVELRLMAGRTAEVKKELSDRIAAVLKSVIPAQAGLEVQLSVDIVDMDKPSYFKGKL</sequence>
<accession>A0A014Q9J3</accession>
<proteinExistence type="predicted"/>
<dbReference type="SUPFAM" id="SSF55331">
    <property type="entry name" value="Tautomerase/MIF"/>
    <property type="match status" value="1"/>
</dbReference>
<comment type="caution">
    <text evidence="1">The sequence shown here is derived from an EMBL/GenBank/DDBJ whole genome shotgun (WGS) entry which is preliminary data.</text>
</comment>
<dbReference type="Pfam" id="PF02962">
    <property type="entry name" value="CHMI"/>
    <property type="match status" value="1"/>
</dbReference>
<dbReference type="RefSeq" id="WP_042416739.1">
    <property type="nucleotide sequence ID" value="NZ_JBOK01000012.1"/>
</dbReference>
<dbReference type="GeneID" id="74939431"/>
<dbReference type="Proteomes" id="UP000020766">
    <property type="component" value="Unassembled WGS sequence"/>
</dbReference>
<dbReference type="Gene3D" id="3.30.429.10">
    <property type="entry name" value="Macrophage Migration Inhibitory Factor"/>
    <property type="match status" value="1"/>
</dbReference>
<dbReference type="AlphaFoldDB" id="A0A014Q9J3"/>
<name>A0A014Q9J3_9BURK</name>
<evidence type="ECO:0000313" key="1">
    <source>
        <dbReference type="EMBL" id="EXU79862.1"/>
    </source>
</evidence>
<protein>
    <submittedName>
        <fullName evidence="1">5-carboxymethyl-2-hydroxymuconate isomerase</fullName>
    </submittedName>
</protein>
<organism evidence="1 2">
    <name type="scientific">Comamonas aquatica DA1877</name>
    <dbReference type="NCBI Taxonomy" id="1457173"/>
    <lineage>
        <taxon>Bacteria</taxon>
        <taxon>Pseudomonadati</taxon>
        <taxon>Pseudomonadota</taxon>
        <taxon>Betaproteobacteria</taxon>
        <taxon>Burkholderiales</taxon>
        <taxon>Comamonadaceae</taxon>
        <taxon>Comamonas</taxon>
    </lineage>
</organism>